<dbReference type="InterPro" id="IPR050382">
    <property type="entry name" value="MFS_Na/Anion_cotransporter"/>
</dbReference>
<evidence type="ECO:0000256" key="13">
    <source>
        <dbReference type="ARBA" id="ARBA00023228"/>
    </source>
</evidence>
<keyword evidence="5" id="KW-0813">Transport</keyword>
<comment type="catalytic activity">
    <reaction evidence="19">
        <text>L-glutamate(out) = L-glutamate(in)</text>
        <dbReference type="Rhea" id="RHEA:66336"/>
        <dbReference type="ChEBI" id="CHEBI:29985"/>
    </reaction>
    <physiologicalReaction direction="left-to-right" evidence="19">
        <dbReference type="Rhea" id="RHEA:66337"/>
    </physiologicalReaction>
</comment>
<evidence type="ECO:0000256" key="7">
    <source>
        <dbReference type="ARBA" id="ARBA00022692"/>
    </source>
</evidence>
<keyword evidence="7" id="KW-0812">Transmembrane</keyword>
<dbReference type="GO" id="GO:0005765">
    <property type="term" value="C:lysosomal membrane"/>
    <property type="evidence" value="ECO:0007669"/>
    <property type="project" value="UniProtKB-SubCell"/>
</dbReference>
<evidence type="ECO:0000256" key="18">
    <source>
        <dbReference type="ARBA" id="ARBA00051403"/>
    </source>
</evidence>
<evidence type="ECO:0000256" key="10">
    <source>
        <dbReference type="ARBA" id="ARBA00023018"/>
    </source>
</evidence>
<dbReference type="Gene3D" id="1.20.1250.20">
    <property type="entry name" value="MFS general substrate transporter like domains"/>
    <property type="match status" value="2"/>
</dbReference>
<evidence type="ECO:0000256" key="14">
    <source>
        <dbReference type="ARBA" id="ARBA00023329"/>
    </source>
</evidence>
<keyword evidence="9" id="KW-1133">Transmembrane helix</keyword>
<dbReference type="PANTHER" id="PTHR11662">
    <property type="entry name" value="SOLUTE CARRIER FAMILY 17"/>
    <property type="match status" value="1"/>
</dbReference>
<dbReference type="CDD" id="cd17318">
    <property type="entry name" value="MFS_SLC17"/>
    <property type="match status" value="1"/>
</dbReference>
<dbReference type="GO" id="GO:0030672">
    <property type="term" value="C:synaptic vesicle membrane"/>
    <property type="evidence" value="ECO:0007669"/>
    <property type="project" value="UniProtKB-SubCell"/>
</dbReference>
<dbReference type="EMBL" id="HG994580">
    <property type="protein sequence ID" value="CAF2750163.1"/>
    <property type="molecule type" value="Genomic_DNA"/>
</dbReference>
<organism evidence="27 28">
    <name type="scientific">Lepeophtheirus salmonis</name>
    <name type="common">Salmon louse</name>
    <name type="synonym">Caligus salmonis</name>
    <dbReference type="NCBI Taxonomy" id="72036"/>
    <lineage>
        <taxon>Eukaryota</taxon>
        <taxon>Metazoa</taxon>
        <taxon>Ecdysozoa</taxon>
        <taxon>Arthropoda</taxon>
        <taxon>Crustacea</taxon>
        <taxon>Multicrustacea</taxon>
        <taxon>Hexanauplia</taxon>
        <taxon>Copepoda</taxon>
        <taxon>Siphonostomatoida</taxon>
        <taxon>Caligidae</taxon>
        <taxon>Lepeophtheirus</taxon>
    </lineage>
</organism>
<evidence type="ECO:0000256" key="9">
    <source>
        <dbReference type="ARBA" id="ARBA00022989"/>
    </source>
</evidence>
<comment type="catalytic activity">
    <reaction evidence="20">
        <text>D-glucuronate(out) + H(+)(out) = D-glucuronate(in) + H(+)(in)</text>
        <dbReference type="Rhea" id="RHEA:72591"/>
        <dbReference type="ChEBI" id="CHEBI:15378"/>
        <dbReference type="ChEBI" id="CHEBI:58720"/>
    </reaction>
    <physiologicalReaction direction="left-to-right" evidence="20">
        <dbReference type="Rhea" id="RHEA:72592"/>
    </physiologicalReaction>
</comment>
<evidence type="ECO:0000256" key="17">
    <source>
        <dbReference type="ARBA" id="ARBA00050625"/>
    </source>
</evidence>
<dbReference type="Proteomes" id="UP000675881">
    <property type="component" value="Chromosome 1"/>
</dbReference>
<evidence type="ECO:0000256" key="25">
    <source>
        <dbReference type="ARBA" id="ARBA00081925"/>
    </source>
</evidence>
<evidence type="ECO:0000256" key="2">
    <source>
        <dbReference type="ARBA" id="ARBA00004554"/>
    </source>
</evidence>
<protein>
    <recommendedName>
        <fullName evidence="22">Sialin</fullName>
    </recommendedName>
    <alternativeName>
        <fullName evidence="25">H(+)/nitrate cotransporter</fullName>
    </alternativeName>
    <alternativeName>
        <fullName evidence="23">H(+)/sialic acid cotransporter</fullName>
    </alternativeName>
    <alternativeName>
        <fullName evidence="24">Vesicular excitatory amino acid transporter</fullName>
    </alternativeName>
</protein>
<comment type="subcellular location">
    <subcellularLocation>
        <location evidence="2">Basolateral cell membrane</location>
        <topology evidence="2">Multi-pass membrane protein</topology>
    </subcellularLocation>
    <subcellularLocation>
        <location evidence="3">Cytoplasmic vesicle</location>
        <location evidence="3">Secretory vesicle membrane</location>
        <topology evidence="3">Multi-pass membrane protein</topology>
    </subcellularLocation>
    <subcellularLocation>
        <location evidence="1">Cytoplasmic vesicle</location>
        <location evidence="1">Secretory vesicle</location>
        <location evidence="1">Synaptic vesicle membrane</location>
    </subcellularLocation>
    <subcellularLocation>
        <location evidence="4">Lysosome membrane</location>
    </subcellularLocation>
</comment>
<comment type="catalytic activity">
    <reaction evidence="17">
        <text>N-acetylneuraminate(in) + H(+)(in) = N-acetylneuraminate(out) + H(+)(out)</text>
        <dbReference type="Rhea" id="RHEA:28987"/>
        <dbReference type="ChEBI" id="CHEBI:15378"/>
        <dbReference type="ChEBI" id="CHEBI:35418"/>
    </reaction>
    <physiologicalReaction direction="right-to-left" evidence="17">
        <dbReference type="Rhea" id="RHEA:28989"/>
    </physiologicalReaction>
</comment>
<dbReference type="InterPro" id="IPR036259">
    <property type="entry name" value="MFS_trans_sf"/>
</dbReference>
<dbReference type="PROSITE" id="PS50850">
    <property type="entry name" value="MFS"/>
    <property type="match status" value="1"/>
</dbReference>
<gene>
    <name evidence="27" type="ORF">LSAA_2192</name>
</gene>
<dbReference type="OrthoDB" id="2985014at2759"/>
<evidence type="ECO:0000256" key="22">
    <source>
        <dbReference type="ARBA" id="ARBA00069713"/>
    </source>
</evidence>
<dbReference type="Pfam" id="PF07690">
    <property type="entry name" value="MFS_1"/>
    <property type="match status" value="1"/>
</dbReference>
<evidence type="ECO:0000256" key="19">
    <source>
        <dbReference type="ARBA" id="ARBA00051447"/>
    </source>
</evidence>
<keyword evidence="13" id="KW-0458">Lysosome</keyword>
<comment type="catalytic activity">
    <reaction evidence="16">
        <text>L-aspartate(out) = L-aspartate(in)</text>
        <dbReference type="Rhea" id="RHEA:66332"/>
        <dbReference type="ChEBI" id="CHEBI:29991"/>
    </reaction>
    <physiologicalReaction direction="left-to-right" evidence="16">
        <dbReference type="Rhea" id="RHEA:66333"/>
    </physiologicalReaction>
</comment>
<evidence type="ECO:0000256" key="4">
    <source>
        <dbReference type="ARBA" id="ARBA00004656"/>
    </source>
</evidence>
<keyword evidence="14" id="KW-0968">Cytoplasmic vesicle</keyword>
<dbReference type="FunFam" id="1.20.1250.20:FF:000003">
    <property type="entry name" value="Solute carrier family 17 member 3"/>
    <property type="match status" value="1"/>
</dbReference>
<dbReference type="SUPFAM" id="SSF103473">
    <property type="entry name" value="MFS general substrate transporter"/>
    <property type="match status" value="1"/>
</dbReference>
<evidence type="ECO:0000259" key="26">
    <source>
        <dbReference type="PROSITE" id="PS50850"/>
    </source>
</evidence>
<dbReference type="GO" id="GO:0015293">
    <property type="term" value="F:symporter activity"/>
    <property type="evidence" value="ECO:0007669"/>
    <property type="project" value="UniProtKB-KW"/>
</dbReference>
<reference evidence="27" key="1">
    <citation type="submission" date="2021-02" db="EMBL/GenBank/DDBJ databases">
        <authorList>
            <person name="Bekaert M."/>
        </authorList>
    </citation>
    <scope>NUCLEOTIDE SEQUENCE</scope>
    <source>
        <strain evidence="27">IoA-00</strain>
    </source>
</reference>
<dbReference type="GO" id="GO:0006820">
    <property type="term" value="P:monoatomic anion transport"/>
    <property type="evidence" value="ECO:0007669"/>
    <property type="project" value="TreeGrafter"/>
</dbReference>
<dbReference type="GO" id="GO:0046942">
    <property type="term" value="P:carboxylic acid transport"/>
    <property type="evidence" value="ECO:0007669"/>
    <property type="project" value="UniProtKB-ARBA"/>
</dbReference>
<keyword evidence="8" id="KW-0769">Symport</keyword>
<feature type="domain" description="Major facilitator superfamily (MFS) profile" evidence="26">
    <location>
        <begin position="63"/>
        <end position="476"/>
    </location>
</feature>
<evidence type="ECO:0000256" key="24">
    <source>
        <dbReference type="ARBA" id="ARBA00081195"/>
    </source>
</evidence>
<dbReference type="PANTHER" id="PTHR11662:SF399">
    <property type="entry name" value="FI19708P1-RELATED"/>
    <property type="match status" value="1"/>
</dbReference>
<evidence type="ECO:0000256" key="8">
    <source>
        <dbReference type="ARBA" id="ARBA00022847"/>
    </source>
</evidence>
<evidence type="ECO:0000256" key="15">
    <source>
        <dbReference type="ARBA" id="ARBA00050101"/>
    </source>
</evidence>
<name>A0A7R8CE59_LEPSM</name>
<evidence type="ECO:0000256" key="21">
    <source>
        <dbReference type="ARBA" id="ARBA00056891"/>
    </source>
</evidence>
<evidence type="ECO:0000256" key="16">
    <source>
        <dbReference type="ARBA" id="ARBA00050554"/>
    </source>
</evidence>
<accession>A0A7R8CE59</accession>
<evidence type="ECO:0000313" key="28">
    <source>
        <dbReference type="Proteomes" id="UP000675881"/>
    </source>
</evidence>
<evidence type="ECO:0000256" key="1">
    <source>
        <dbReference type="ARBA" id="ARBA00004432"/>
    </source>
</evidence>
<dbReference type="InterPro" id="IPR011701">
    <property type="entry name" value="MFS"/>
</dbReference>
<proteinExistence type="predicted"/>
<keyword evidence="6" id="KW-1003">Cell membrane</keyword>
<evidence type="ECO:0000256" key="3">
    <source>
        <dbReference type="ARBA" id="ARBA00004638"/>
    </source>
</evidence>
<comment type="catalytic activity">
    <reaction evidence="15">
        <text>2 nitrate(out) + H(+)(out) = 2 nitrate(in) + H(+)(in)</text>
        <dbReference type="Rhea" id="RHEA:71539"/>
        <dbReference type="ChEBI" id="CHEBI:15378"/>
        <dbReference type="ChEBI" id="CHEBI:17632"/>
    </reaction>
    <physiologicalReaction direction="left-to-right" evidence="15">
        <dbReference type="Rhea" id="RHEA:71540"/>
    </physiologicalReaction>
</comment>
<dbReference type="InterPro" id="IPR020846">
    <property type="entry name" value="MFS_dom"/>
</dbReference>
<evidence type="ECO:0000256" key="23">
    <source>
        <dbReference type="ARBA" id="ARBA00080244"/>
    </source>
</evidence>
<comment type="catalytic activity">
    <reaction evidence="18">
        <text>N-acetyl-L-aspartyl-L-glutamate(out) = N-acetyl-L-aspartyl-L-glutamate(in)</text>
        <dbReference type="Rhea" id="RHEA:72599"/>
        <dbReference type="ChEBI" id="CHEBI:76931"/>
    </reaction>
    <physiologicalReaction direction="left-to-right" evidence="18">
        <dbReference type="Rhea" id="RHEA:72600"/>
    </physiologicalReaction>
</comment>
<keyword evidence="10" id="KW-0770">Synapse</keyword>
<sequence length="476" mass="52985">MTFAAIGSDNLYIREDYSNSYYITFVQNILLELLRKKTQVSGRGMYLLYFHSWDLQMFYAMRVNLSVAIVAMTTSNNTNSSHQMGHECPSSGNLSFGPLISATLNYEEKYFNVGPKFDWSEEQKNLILGSFFYGYVLTQIPGGYLAEKYGGKWLFGLGTLSTAILTILTPLAASLGITALVVLRIIEGLAERVTFPVMHALISKWIHKNERSKLGTIIWTGANFGTIISLPISGLLSNSFGWPWAFYSFGIIGIIWFIFWALFTSNSPETHYKISPSEVIYLASSSSHSNAIIIAHFGQNWGNYTFLTELPTYLSSIQHFSLDKNGFLSALPFLLMWIMAINFGSISDYLIVNNKLSVGATRKLMNSIGTYAICCMCLSVGLSGAGFSGYQVNMLDLSSNYAGTLMGISNSIGNTCGFLVTTTVGLIINNNPTLSAWRTRQRTKLEHNLNEVITKYRINKTIHEDVNISDPLNDIL</sequence>
<evidence type="ECO:0000256" key="12">
    <source>
        <dbReference type="ARBA" id="ARBA00023180"/>
    </source>
</evidence>
<evidence type="ECO:0000256" key="6">
    <source>
        <dbReference type="ARBA" id="ARBA00022475"/>
    </source>
</evidence>
<keyword evidence="12" id="KW-0325">Glycoprotein</keyword>
<keyword evidence="28" id="KW-1185">Reference proteome</keyword>
<keyword evidence="11" id="KW-0472">Membrane</keyword>
<evidence type="ECO:0000256" key="5">
    <source>
        <dbReference type="ARBA" id="ARBA00022448"/>
    </source>
</evidence>
<dbReference type="GO" id="GO:0016323">
    <property type="term" value="C:basolateral plasma membrane"/>
    <property type="evidence" value="ECO:0007669"/>
    <property type="project" value="UniProtKB-SubCell"/>
</dbReference>
<dbReference type="AlphaFoldDB" id="A0A7R8CE59"/>
<evidence type="ECO:0000313" key="27">
    <source>
        <dbReference type="EMBL" id="CAF2750163.1"/>
    </source>
</evidence>
<evidence type="ECO:0000256" key="11">
    <source>
        <dbReference type="ARBA" id="ARBA00023136"/>
    </source>
</evidence>
<dbReference type="FunFam" id="1.20.1250.20:FF:000067">
    <property type="entry name" value="sialin isoform X2"/>
    <property type="match status" value="1"/>
</dbReference>
<comment type="function">
    <text evidence="21">Receptor for CM101, a polysaccharide produced by group B Streptococcus with antipathoangiogenic properties.</text>
</comment>
<evidence type="ECO:0000256" key="20">
    <source>
        <dbReference type="ARBA" id="ARBA00051612"/>
    </source>
</evidence>